<accession>A0A9X3YFJ4</accession>
<evidence type="ECO:0000313" key="2">
    <source>
        <dbReference type="EMBL" id="MDC6641697.1"/>
    </source>
</evidence>
<sequence length="93" mass="9417">LPRAATTNFWGYGPSSSACSRPRCQTGMEVFHLDVGEAERGQAADGPGAGPSLGPGAGKARADPGREVFGDPPGMFVGQGVSAQGSDELIVSR</sequence>
<name>A0A9X3YFJ4_9ENTR</name>
<dbReference type="RefSeq" id="WP_272733658.1">
    <property type="nucleotide sequence ID" value="NZ_JAOURS010000238.1"/>
</dbReference>
<proteinExistence type="predicted"/>
<feature type="region of interest" description="Disordered" evidence="1">
    <location>
        <begin position="39"/>
        <end position="68"/>
    </location>
</feature>
<evidence type="ECO:0000256" key="1">
    <source>
        <dbReference type="SAM" id="MobiDB-lite"/>
    </source>
</evidence>
<dbReference type="Proteomes" id="UP001149314">
    <property type="component" value="Unassembled WGS sequence"/>
</dbReference>
<protein>
    <submittedName>
        <fullName evidence="2">Uncharacterized protein</fullName>
    </submittedName>
</protein>
<evidence type="ECO:0000313" key="3">
    <source>
        <dbReference type="Proteomes" id="UP001149314"/>
    </source>
</evidence>
<feature type="non-terminal residue" evidence="2">
    <location>
        <position position="1"/>
    </location>
</feature>
<feature type="compositionally biased region" description="Gly residues" evidence="1">
    <location>
        <begin position="47"/>
        <end position="57"/>
    </location>
</feature>
<comment type="caution">
    <text evidence="2">The sequence shown here is derived from an EMBL/GenBank/DDBJ whole genome shotgun (WGS) entry which is preliminary data.</text>
</comment>
<reference evidence="2" key="1">
    <citation type="journal article" date="2023" name="Genes Genomics">
        <title>Genomic insights of Leclercia adecarboxylata strains linked to an outbreak in public hospitals in Mexico.</title>
        <authorList>
            <person name="Barrios-Villa E."/>
            <person name="Pacheco-Flores B."/>
            <person name="Lozano-Zarain P."/>
            <person name="Del Campo-Ortega R."/>
            <person name="de Jesus Ascencio-Montiel I."/>
            <person name="Gonzalez-Leon M."/>
            <person name="Camorlinga-Ponce M."/>
            <person name="Gaytan Cervantes F.J."/>
            <person name="Gonzalez Torres C."/>
            <person name="Aguilar E."/>
            <person name="Gonzalez Ibarra J."/>
            <person name="Torres Lopez F.J."/>
            <person name="Rosas-Vargas H."/>
            <person name="Gonzalez-Bonilla C.R."/>
            <person name="Del Carmen Rocha-Gracia R."/>
        </authorList>
    </citation>
    <scope>NUCLEOTIDE SEQUENCE</scope>
    <source>
        <strain evidence="2">Lac40</strain>
    </source>
</reference>
<gene>
    <name evidence="2" type="ORF">OEZ79_26400</name>
</gene>
<dbReference type="EMBL" id="JAOURS010000238">
    <property type="protein sequence ID" value="MDC6641697.1"/>
    <property type="molecule type" value="Genomic_DNA"/>
</dbReference>
<dbReference type="AlphaFoldDB" id="A0A9X3YFJ4"/>
<organism evidence="2 3">
    <name type="scientific">Leclercia adecarboxylata</name>
    <dbReference type="NCBI Taxonomy" id="83655"/>
    <lineage>
        <taxon>Bacteria</taxon>
        <taxon>Pseudomonadati</taxon>
        <taxon>Pseudomonadota</taxon>
        <taxon>Gammaproteobacteria</taxon>
        <taxon>Enterobacterales</taxon>
        <taxon>Enterobacteriaceae</taxon>
        <taxon>Leclercia</taxon>
    </lineage>
</organism>